<evidence type="ECO:0000256" key="1">
    <source>
        <dbReference type="SAM" id="Coils"/>
    </source>
</evidence>
<keyword evidence="1" id="KW-0175">Coiled coil</keyword>
<evidence type="ECO:0000313" key="4">
    <source>
        <dbReference type="Proteomes" id="UP000803884"/>
    </source>
</evidence>
<organism evidence="3 4">
    <name type="scientific">Cladosporium halotolerans</name>
    <dbReference type="NCBI Taxonomy" id="1052096"/>
    <lineage>
        <taxon>Eukaryota</taxon>
        <taxon>Fungi</taxon>
        <taxon>Dikarya</taxon>
        <taxon>Ascomycota</taxon>
        <taxon>Pezizomycotina</taxon>
        <taxon>Dothideomycetes</taxon>
        <taxon>Dothideomycetidae</taxon>
        <taxon>Cladosporiales</taxon>
        <taxon>Cladosporiaceae</taxon>
        <taxon>Cladosporium</taxon>
    </lineage>
</organism>
<dbReference type="AlphaFoldDB" id="A0AB34L0S0"/>
<accession>A0AB34L0S0</accession>
<keyword evidence="4" id="KW-1185">Reference proteome</keyword>
<evidence type="ECO:0000313" key="3">
    <source>
        <dbReference type="EMBL" id="KAL1590116.1"/>
    </source>
</evidence>
<evidence type="ECO:0000256" key="2">
    <source>
        <dbReference type="SAM" id="MobiDB-lite"/>
    </source>
</evidence>
<feature type="coiled-coil region" evidence="1">
    <location>
        <begin position="145"/>
        <end position="172"/>
    </location>
</feature>
<protein>
    <recommendedName>
        <fullName evidence="5">Fungal N-terminal domain-containing protein</fullName>
    </recommendedName>
</protein>
<feature type="region of interest" description="Disordered" evidence="2">
    <location>
        <begin position="540"/>
        <end position="559"/>
    </location>
</feature>
<dbReference type="EMBL" id="JAAQHG020000003">
    <property type="protein sequence ID" value="KAL1590116.1"/>
    <property type="molecule type" value="Genomic_DNA"/>
</dbReference>
<dbReference type="InterPro" id="IPR039327">
    <property type="entry name" value="CON7-like"/>
</dbReference>
<name>A0AB34L0S0_9PEZI</name>
<evidence type="ECO:0008006" key="5">
    <source>
        <dbReference type="Google" id="ProtNLM"/>
    </source>
</evidence>
<reference evidence="3 4" key="1">
    <citation type="journal article" date="2020" name="Microbiol. Resour. Announc.">
        <title>Draft Genome Sequence of a Cladosporium Species Isolated from the Mesophotic Ascidian Didemnum maculosum.</title>
        <authorList>
            <person name="Gioti A."/>
            <person name="Siaperas R."/>
            <person name="Nikolaivits E."/>
            <person name="Le Goff G."/>
            <person name="Ouazzani J."/>
            <person name="Kotoulas G."/>
            <person name="Topakas E."/>
        </authorList>
    </citation>
    <scope>NUCLEOTIDE SEQUENCE [LARGE SCALE GENOMIC DNA]</scope>
    <source>
        <strain evidence="3 4">TM138-S3</strain>
    </source>
</reference>
<dbReference type="GO" id="GO:0006355">
    <property type="term" value="P:regulation of DNA-templated transcription"/>
    <property type="evidence" value="ECO:0007669"/>
    <property type="project" value="InterPro"/>
</dbReference>
<proteinExistence type="predicted"/>
<dbReference type="RefSeq" id="XP_069233221.1">
    <property type="nucleotide sequence ID" value="XM_069369852.1"/>
</dbReference>
<feature type="region of interest" description="Disordered" evidence="2">
    <location>
        <begin position="355"/>
        <end position="380"/>
    </location>
</feature>
<sequence length="673" mass="73303">MAEAFGIAAGVLQVAGFGAEVSSTLWRCAKKIRCANKDLEVIVGLVGATANCLDGVGQLLKDPETKALHTPKLYEDTHAVSSGCRDIFHEIQDAVKIYEGKVEGGKHRLPVLARVRWPLDSRRLEELQRILKHYKGVLLLMLSVLQIVEGRRAATKDELRALEANLQSLVVTNKTLSDSNKALIDTIAAISTPPARPTDSSLVLTVPSISAHAVPSPSVISAPSTRPVSLISEAIVQPTQYQTAATLLDLHDPVSTVLNECMNAVQELASSIQCALDAWQGRDTTVGFHVHASYNRLVHRFTSLPLGFQCMICARIIVPQGVHPPAGSGNFCLCTLQPPKMMSQADRMDLVANKSHNSQHDGRRGTLQQAAEQQQQQRMQELQQMQQLMHMQQHPTNPAVGHGRREATLPSNSRITRGKATTDFIGSVMQDPNQQVSPGTGVMSKSIDRLYPQPPPMPSCQQEASQWSLGSSDRASMLMNDLRSSHPVSIGSNRRGSPVQISTGFTITTSQSLPIAQYRMFQDHTDSPFRDSDIVSNPLSDVPVSSDSNPISKAPPSLRDISIPSQIEHHYVVPIEKEGVARGKSDKLETATTAIPCKRARSPDLVHDGCEESQEQAYISRKLRRTRNPLSANKEFAAIPQSKGRPGSPSISLLLELWIGSEGSAVVLKSDQV</sequence>
<feature type="compositionally biased region" description="Polar residues" evidence="2">
    <location>
        <begin position="540"/>
        <end position="551"/>
    </location>
</feature>
<dbReference type="GeneID" id="96002690"/>
<dbReference type="PANTHER" id="PTHR36167">
    <property type="entry name" value="C2H2 FINGER DOMAIN TRANSCRIPTION FACTOR (EUROFUNG)-RELATED"/>
    <property type="match status" value="1"/>
</dbReference>
<comment type="caution">
    <text evidence="3">The sequence shown here is derived from an EMBL/GenBank/DDBJ whole genome shotgun (WGS) entry which is preliminary data.</text>
</comment>
<feature type="compositionally biased region" description="Low complexity" evidence="2">
    <location>
        <begin position="368"/>
        <end position="380"/>
    </location>
</feature>
<dbReference type="Proteomes" id="UP000803884">
    <property type="component" value="Unassembled WGS sequence"/>
</dbReference>
<dbReference type="PANTHER" id="PTHR36167:SF4">
    <property type="entry name" value="FUNGAL N-TERMINAL DOMAIN-CONTAINING PROTEIN"/>
    <property type="match status" value="1"/>
</dbReference>
<gene>
    <name evidence="3" type="ORF">WHR41_01246</name>
</gene>